<dbReference type="InterPro" id="IPR046960">
    <property type="entry name" value="PPR_At4g14850-like_plant"/>
</dbReference>
<dbReference type="Pfam" id="PF01535">
    <property type="entry name" value="PPR"/>
    <property type="match status" value="3"/>
</dbReference>
<dbReference type="SUPFAM" id="SSF48452">
    <property type="entry name" value="TPR-like"/>
    <property type="match status" value="1"/>
</dbReference>
<dbReference type="Gene3D" id="1.25.40.10">
    <property type="entry name" value="Tetratricopeptide repeat domain"/>
    <property type="match status" value="5"/>
</dbReference>
<dbReference type="NCBIfam" id="TIGR00756">
    <property type="entry name" value="PPR"/>
    <property type="match status" value="6"/>
</dbReference>
<feature type="repeat" description="PPR" evidence="2">
    <location>
        <begin position="159"/>
        <end position="193"/>
    </location>
</feature>
<evidence type="ECO:0000313" key="3">
    <source>
        <dbReference type="Proteomes" id="UP001652660"/>
    </source>
</evidence>
<dbReference type="RefSeq" id="XP_071918395.1">
    <property type="nucleotide sequence ID" value="XM_072062294.1"/>
</dbReference>
<proteinExistence type="predicted"/>
<dbReference type="InterPro" id="IPR046848">
    <property type="entry name" value="E_motif"/>
</dbReference>
<feature type="repeat" description="PPR" evidence="2">
    <location>
        <begin position="225"/>
        <end position="259"/>
    </location>
</feature>
<organism evidence="3 4">
    <name type="scientific">Coffea arabica</name>
    <name type="common">Arabian coffee</name>
    <dbReference type="NCBI Taxonomy" id="13443"/>
    <lineage>
        <taxon>Eukaryota</taxon>
        <taxon>Viridiplantae</taxon>
        <taxon>Streptophyta</taxon>
        <taxon>Embryophyta</taxon>
        <taxon>Tracheophyta</taxon>
        <taxon>Spermatophyta</taxon>
        <taxon>Magnoliopsida</taxon>
        <taxon>eudicotyledons</taxon>
        <taxon>Gunneridae</taxon>
        <taxon>Pentapetalae</taxon>
        <taxon>asterids</taxon>
        <taxon>lamiids</taxon>
        <taxon>Gentianales</taxon>
        <taxon>Rubiaceae</taxon>
        <taxon>Ixoroideae</taxon>
        <taxon>Gardenieae complex</taxon>
        <taxon>Bertiereae - Coffeeae clade</taxon>
        <taxon>Coffeeae</taxon>
        <taxon>Coffea</taxon>
    </lineage>
</organism>
<accession>A0ABM4VFU2</accession>
<dbReference type="InterPro" id="IPR002885">
    <property type="entry name" value="PPR_rpt"/>
</dbReference>
<evidence type="ECO:0000256" key="2">
    <source>
        <dbReference type="PROSITE-ProRule" id="PRU00708"/>
    </source>
</evidence>
<sequence>MTVRLRAARNSIDLSSRTLEKFIKTQRNLARPTPKLWSDADKRVPSHLDHDGVQILDLSHPILRILDSISPNLYHFNQIYTQLVVSGLIQHPLASGRAIKKLCSSQSTLPFAIKIFDNLENPDAFSCNTIIRGYVRFNDPKKALAFYYNGMVKNCISQNNYTFPILVKACADVGLLDEGIKIHCRVVKCGFELDLFVRNALIHMYSVCFKIWDARKVFDLCSDSDLVTWNTMIDGYVKNGELGFARQIFDGMHERDVFSWNSMITGYVGVGDMVAAKELFEEMPSRDVVSWNCMIDGYARTGNKDGARMLFDQMDCRNMVSWTTMLALYVRLKDYSECLRLFDEMMVEGDVQPNEAILVSVLISCGHLGRLDRGQWIHSYIKGSEQIKPDVLLMTTLLTMFAKCGAMDLAKLIFDEMPDRSVVSWNSMIMGYGMQGHGEKALEMFMEMEKCGLMPNDATFTCILSACNHAGMVLEGWWYFDLMHRVYNIEPKIEHYGCMVDLLGRAGLVHDSEELVKTIPVEAGTALWGSVLSACRTYSRLELGQIVAKRLIDMEPGDIGPYVLLSNIYATEGRWDDVENVRKLMKEKGTEKEAGSSLVHLMDLQSDMSQKTRSAHKRSMVYSMLSEMGAQLKLSCRQ</sequence>
<keyword evidence="1" id="KW-0677">Repeat</keyword>
<evidence type="ECO:0000313" key="4">
    <source>
        <dbReference type="RefSeq" id="XP_071918395.1"/>
    </source>
</evidence>
<dbReference type="Pfam" id="PF20431">
    <property type="entry name" value="E_motif"/>
    <property type="match status" value="1"/>
</dbReference>
<dbReference type="GeneID" id="113705515"/>
<protein>
    <submittedName>
        <fullName evidence="4">Pentatricopeptide repeat-containing protein At5g15300-like</fullName>
    </submittedName>
</protein>
<feature type="repeat" description="PPR" evidence="2">
    <location>
        <begin position="421"/>
        <end position="455"/>
    </location>
</feature>
<feature type="repeat" description="PPR" evidence="2">
    <location>
        <begin position="123"/>
        <end position="158"/>
    </location>
</feature>
<feature type="repeat" description="PPR" evidence="2">
    <location>
        <begin position="287"/>
        <end position="321"/>
    </location>
</feature>
<dbReference type="InterPro" id="IPR011990">
    <property type="entry name" value="TPR-like_helical_dom_sf"/>
</dbReference>
<dbReference type="PANTHER" id="PTHR47926">
    <property type="entry name" value="PENTATRICOPEPTIDE REPEAT-CONTAINING PROTEIN"/>
    <property type="match status" value="1"/>
</dbReference>
<dbReference type="Pfam" id="PF13041">
    <property type="entry name" value="PPR_2"/>
    <property type="match status" value="3"/>
</dbReference>
<gene>
    <name evidence="4" type="primary">LOC113705515</name>
</gene>
<dbReference type="PROSITE" id="PS51375">
    <property type="entry name" value="PPR"/>
    <property type="match status" value="5"/>
</dbReference>
<evidence type="ECO:0000256" key="1">
    <source>
        <dbReference type="ARBA" id="ARBA00022737"/>
    </source>
</evidence>
<name>A0ABM4VFU2_COFAR</name>
<reference evidence="4" key="1">
    <citation type="submission" date="2025-08" db="UniProtKB">
        <authorList>
            <consortium name="RefSeq"/>
        </authorList>
    </citation>
    <scope>IDENTIFICATION</scope>
    <source>
        <tissue evidence="4">Leaves</tissue>
    </source>
</reference>
<dbReference type="PANTHER" id="PTHR47926:SF485">
    <property type="entry name" value="REPEAT-LIKE SUPERFAMILY PROTEIN, PUTATIVE-RELATED"/>
    <property type="match status" value="1"/>
</dbReference>
<keyword evidence="3" id="KW-1185">Reference proteome</keyword>
<dbReference type="Proteomes" id="UP001652660">
    <property type="component" value="Chromosome 8c"/>
</dbReference>